<dbReference type="SMART" id="SM00342">
    <property type="entry name" value="HTH_ARAC"/>
    <property type="match status" value="1"/>
</dbReference>
<reference evidence="5" key="1">
    <citation type="submission" date="2023-01" db="EMBL/GenBank/DDBJ databases">
        <title>Vibrio sp. CB1-14 genome sequencing.</title>
        <authorList>
            <person name="Otstavnykh N."/>
            <person name="Isaeva M."/>
            <person name="Meleshko D."/>
        </authorList>
    </citation>
    <scope>NUCLEOTIDE SEQUENCE</scope>
    <source>
        <strain evidence="5">CB1-14</strain>
    </source>
</reference>
<dbReference type="AlphaFoldDB" id="A0AAU8BFT4"/>
<keyword evidence="1" id="KW-0805">Transcription regulation</keyword>
<dbReference type="InterPro" id="IPR054031">
    <property type="entry name" value="XylR_PBP1"/>
</dbReference>
<dbReference type="Pfam" id="PF12833">
    <property type="entry name" value="HTH_18"/>
    <property type="match status" value="1"/>
</dbReference>
<keyword evidence="2 5" id="KW-0238">DNA-binding</keyword>
<evidence type="ECO:0000256" key="3">
    <source>
        <dbReference type="ARBA" id="ARBA00023163"/>
    </source>
</evidence>
<dbReference type="InterPro" id="IPR028082">
    <property type="entry name" value="Peripla_BP_I"/>
</dbReference>
<evidence type="ECO:0000256" key="2">
    <source>
        <dbReference type="ARBA" id="ARBA00023125"/>
    </source>
</evidence>
<evidence type="ECO:0000256" key="1">
    <source>
        <dbReference type="ARBA" id="ARBA00023015"/>
    </source>
</evidence>
<dbReference type="KEGG" id="vck:PG915_09895"/>
<organism evidence="5">
    <name type="scientific">Vibrio chaetopteri</name>
    <dbReference type="NCBI Taxonomy" id="3016528"/>
    <lineage>
        <taxon>Bacteria</taxon>
        <taxon>Pseudomonadati</taxon>
        <taxon>Pseudomonadota</taxon>
        <taxon>Gammaproteobacteria</taxon>
        <taxon>Vibrionales</taxon>
        <taxon>Vibrionaceae</taxon>
        <taxon>Vibrio</taxon>
    </lineage>
</organism>
<dbReference type="Pfam" id="PF22177">
    <property type="entry name" value="PBP1_XylR"/>
    <property type="match status" value="1"/>
</dbReference>
<dbReference type="Gene3D" id="1.10.10.60">
    <property type="entry name" value="Homeodomain-like"/>
    <property type="match status" value="1"/>
</dbReference>
<accession>A0AAU8BFT4</accession>
<dbReference type="SUPFAM" id="SSF46689">
    <property type="entry name" value="Homeodomain-like"/>
    <property type="match status" value="1"/>
</dbReference>
<name>A0AAU8BFT4_9VIBR</name>
<gene>
    <name evidence="5" type="ORF">PG915_09895</name>
</gene>
<dbReference type="InterPro" id="IPR046335">
    <property type="entry name" value="LacI/GalR-like_sensor"/>
</dbReference>
<dbReference type="InterPro" id="IPR018060">
    <property type="entry name" value="HTH_AraC"/>
</dbReference>
<dbReference type="SUPFAM" id="SSF53822">
    <property type="entry name" value="Periplasmic binding protein-like I"/>
    <property type="match status" value="1"/>
</dbReference>
<dbReference type="PROSITE" id="PS01124">
    <property type="entry name" value="HTH_ARAC_FAMILY_2"/>
    <property type="match status" value="1"/>
</dbReference>
<dbReference type="Pfam" id="PF13377">
    <property type="entry name" value="Peripla_BP_3"/>
    <property type="match status" value="1"/>
</dbReference>
<evidence type="ECO:0000259" key="4">
    <source>
        <dbReference type="PROSITE" id="PS01124"/>
    </source>
</evidence>
<evidence type="ECO:0000313" key="5">
    <source>
        <dbReference type="EMBL" id="XCD14912.1"/>
    </source>
</evidence>
<dbReference type="PANTHER" id="PTHR30146">
    <property type="entry name" value="LACI-RELATED TRANSCRIPTIONAL REPRESSOR"/>
    <property type="match status" value="1"/>
</dbReference>
<feature type="domain" description="HTH araC/xylS-type" evidence="4">
    <location>
        <begin position="295"/>
        <end position="393"/>
    </location>
</feature>
<dbReference type="GO" id="GO:0003700">
    <property type="term" value="F:DNA-binding transcription factor activity"/>
    <property type="evidence" value="ECO:0007669"/>
    <property type="project" value="InterPro"/>
</dbReference>
<dbReference type="InterPro" id="IPR009057">
    <property type="entry name" value="Homeodomain-like_sf"/>
</dbReference>
<dbReference type="CDD" id="cd01543">
    <property type="entry name" value="PBP1_XylR"/>
    <property type="match status" value="1"/>
</dbReference>
<dbReference type="PANTHER" id="PTHR30146:SF24">
    <property type="entry name" value="XYLOSE OPERON REGULATORY PROTEIN"/>
    <property type="match status" value="1"/>
</dbReference>
<proteinExistence type="predicted"/>
<dbReference type="GO" id="GO:0000976">
    <property type="term" value="F:transcription cis-regulatory region binding"/>
    <property type="evidence" value="ECO:0007669"/>
    <property type="project" value="TreeGrafter"/>
</dbReference>
<dbReference type="Gene3D" id="3.40.50.2300">
    <property type="match status" value="2"/>
</dbReference>
<dbReference type="RefSeq" id="WP_353496379.1">
    <property type="nucleotide sequence ID" value="NZ_CP115920.1"/>
</dbReference>
<sequence length="401" mass="45791">MDKHFRVTLLFNANKVYDREVIEGIGEYLQASQCDWDIFLEEEFTTSLDNFHNWQGDGVIADFDDPKIVELLKDSDIPIVGVGGSYENEDDYPNVPYVATDNEALVELAFQHLKEKGLENFAFYGKPLDENTRWALEREKAFSNIVSREGYPCSIYRGNETNPSTWQYDMNRLADWLQRLPTPTGIIAVTDSRARHLLQVCQHLNIMVPDKVSVIGIDNEELARYLTRVSLSSVGQGTKEMGYRAAKMLHKLLESKQQEPRNSSVLKHARVMVPPTQVFERQSTDFQALKDPYVIQAMHFIRHNACKGIKVDQVLSYVGISRSNMEARFKEECGHSIHQEIHNSKLRRASNLLSSTSLPIVEIAELCGYPSLQYMYTVFKKNLSQTPKEYRESGGIQPCPA</sequence>
<keyword evidence="3" id="KW-0804">Transcription</keyword>
<protein>
    <submittedName>
        <fullName evidence="5">DNA-binding transcriptional regulator</fullName>
    </submittedName>
</protein>
<dbReference type="EMBL" id="CP115920">
    <property type="protein sequence ID" value="XCD14912.1"/>
    <property type="molecule type" value="Genomic_DNA"/>
</dbReference>